<evidence type="ECO:0000313" key="1">
    <source>
        <dbReference type="EMBL" id="MBW0537658.1"/>
    </source>
</evidence>
<gene>
    <name evidence="1" type="ORF">O181_077373</name>
</gene>
<protein>
    <submittedName>
        <fullName evidence="1">Uncharacterized protein</fullName>
    </submittedName>
</protein>
<organism evidence="1 2">
    <name type="scientific">Austropuccinia psidii MF-1</name>
    <dbReference type="NCBI Taxonomy" id="1389203"/>
    <lineage>
        <taxon>Eukaryota</taxon>
        <taxon>Fungi</taxon>
        <taxon>Dikarya</taxon>
        <taxon>Basidiomycota</taxon>
        <taxon>Pucciniomycotina</taxon>
        <taxon>Pucciniomycetes</taxon>
        <taxon>Pucciniales</taxon>
        <taxon>Sphaerophragmiaceae</taxon>
        <taxon>Austropuccinia</taxon>
    </lineage>
</organism>
<proteinExistence type="predicted"/>
<accession>A0A9Q3FGT9</accession>
<keyword evidence="2" id="KW-1185">Reference proteome</keyword>
<comment type="caution">
    <text evidence="1">The sequence shown here is derived from an EMBL/GenBank/DDBJ whole genome shotgun (WGS) entry which is preliminary data.</text>
</comment>
<name>A0A9Q3FGT9_9BASI</name>
<dbReference type="AlphaFoldDB" id="A0A9Q3FGT9"/>
<dbReference type="Proteomes" id="UP000765509">
    <property type="component" value="Unassembled WGS sequence"/>
</dbReference>
<dbReference type="EMBL" id="AVOT02042263">
    <property type="protein sequence ID" value="MBW0537658.1"/>
    <property type="molecule type" value="Genomic_DNA"/>
</dbReference>
<evidence type="ECO:0000313" key="2">
    <source>
        <dbReference type="Proteomes" id="UP000765509"/>
    </source>
</evidence>
<reference evidence="1" key="1">
    <citation type="submission" date="2021-03" db="EMBL/GenBank/DDBJ databases">
        <title>Draft genome sequence of rust myrtle Austropuccinia psidii MF-1, a brazilian biotype.</title>
        <authorList>
            <person name="Quecine M.C."/>
            <person name="Pachon D.M.R."/>
            <person name="Bonatelli M.L."/>
            <person name="Correr F.H."/>
            <person name="Franceschini L.M."/>
            <person name="Leite T.F."/>
            <person name="Margarido G.R.A."/>
            <person name="Almeida C.A."/>
            <person name="Ferrarezi J.A."/>
            <person name="Labate C.A."/>
        </authorList>
    </citation>
    <scope>NUCLEOTIDE SEQUENCE</scope>
    <source>
        <strain evidence="1">MF-1</strain>
    </source>
</reference>
<sequence length="110" mass="12676">MPFQYPDASHTKSLRLYRFLAIKIIPFARAASQKLQHFLMRVQAPNASHANPYACTGSQQFKQLRTPRHASNNSHANPYACTGSRHFTCTSLRFYRFLTIQNIPYAWEAT</sequence>